<dbReference type="VEuPathDB" id="VectorBase:LLOJ004689"/>
<organism evidence="1 2">
    <name type="scientific">Lutzomyia longipalpis</name>
    <name type="common">Sand fly</name>
    <dbReference type="NCBI Taxonomy" id="7200"/>
    <lineage>
        <taxon>Eukaryota</taxon>
        <taxon>Metazoa</taxon>
        <taxon>Ecdysozoa</taxon>
        <taxon>Arthropoda</taxon>
        <taxon>Hexapoda</taxon>
        <taxon>Insecta</taxon>
        <taxon>Pterygota</taxon>
        <taxon>Neoptera</taxon>
        <taxon>Endopterygota</taxon>
        <taxon>Diptera</taxon>
        <taxon>Nematocera</taxon>
        <taxon>Psychodoidea</taxon>
        <taxon>Psychodidae</taxon>
        <taxon>Lutzomyia</taxon>
        <taxon>Lutzomyia</taxon>
    </lineage>
</organism>
<reference evidence="1" key="1">
    <citation type="submission" date="2020-05" db="UniProtKB">
        <authorList>
            <consortium name="EnsemblMetazoa"/>
        </authorList>
    </citation>
    <scope>IDENTIFICATION</scope>
    <source>
        <strain evidence="1">Jacobina</strain>
    </source>
</reference>
<dbReference type="EMBL" id="AJWK01014668">
    <property type="status" value="NOT_ANNOTATED_CDS"/>
    <property type="molecule type" value="Genomic_DNA"/>
</dbReference>
<dbReference type="EnsemblMetazoa" id="LLOJ004689-RA">
    <property type="protein sequence ID" value="LLOJ004689-PA"/>
    <property type="gene ID" value="LLOJ004689"/>
</dbReference>
<sequence length="48" mass="5334">MPRETLLGLGQRNGLLGMCILHSEQGQSNTCRRMDTRSVESALQKSTE</sequence>
<evidence type="ECO:0000313" key="1">
    <source>
        <dbReference type="EnsemblMetazoa" id="LLOJ004689-PA"/>
    </source>
</evidence>
<keyword evidence="2" id="KW-1185">Reference proteome</keyword>
<proteinExistence type="predicted"/>
<evidence type="ECO:0000313" key="2">
    <source>
        <dbReference type="Proteomes" id="UP000092461"/>
    </source>
</evidence>
<dbReference type="AlphaFoldDB" id="A0A1B0CJI7"/>
<dbReference type="Proteomes" id="UP000092461">
    <property type="component" value="Unassembled WGS sequence"/>
</dbReference>
<name>A0A1B0CJI7_LUTLO</name>
<accession>A0A1B0CJI7</accession>
<protein>
    <submittedName>
        <fullName evidence="1">Uncharacterized protein</fullName>
    </submittedName>
</protein>